<proteinExistence type="inferred from homology"/>
<evidence type="ECO:0000256" key="5">
    <source>
        <dbReference type="ARBA" id="ARBA00023054"/>
    </source>
</evidence>
<dbReference type="EMBL" id="CM000781">
    <property type="protein sequence ID" value="AQK67951.1"/>
    <property type="molecule type" value="Genomic_DNA"/>
</dbReference>
<dbReference type="GO" id="GO:0005886">
    <property type="term" value="C:plasma membrane"/>
    <property type="evidence" value="ECO:0007669"/>
    <property type="project" value="UniProtKB-SubCell"/>
</dbReference>
<dbReference type="EnsemblPlants" id="Zm00001eb230360_T001">
    <property type="protein sequence ID" value="Zm00001eb230360_P001"/>
    <property type="gene ID" value="Zm00001eb230360"/>
</dbReference>
<dbReference type="EMBL" id="CM000781">
    <property type="protein sequence ID" value="AQK67948.1"/>
    <property type="molecule type" value="Genomic_DNA"/>
</dbReference>
<gene>
    <name evidence="9" type="ORF">ZEAMMB73_Zm00001d015046</name>
</gene>
<organism evidence="9">
    <name type="scientific">Zea mays</name>
    <name type="common">Maize</name>
    <dbReference type="NCBI Taxonomy" id="4577"/>
    <lineage>
        <taxon>Eukaryota</taxon>
        <taxon>Viridiplantae</taxon>
        <taxon>Streptophyta</taxon>
        <taxon>Embryophyta</taxon>
        <taxon>Tracheophyta</taxon>
        <taxon>Spermatophyta</taxon>
        <taxon>Magnoliopsida</taxon>
        <taxon>Liliopsida</taxon>
        <taxon>Poales</taxon>
        <taxon>Poaceae</taxon>
        <taxon>PACMAD clade</taxon>
        <taxon>Panicoideae</taxon>
        <taxon>Andropogonodae</taxon>
        <taxon>Andropogoneae</taxon>
        <taxon>Tripsacinae</taxon>
        <taxon>Zea</taxon>
    </lineage>
</organism>
<evidence type="ECO:0000256" key="8">
    <source>
        <dbReference type="SAM" id="Coils"/>
    </source>
</evidence>
<evidence type="ECO:0000256" key="3">
    <source>
        <dbReference type="ARBA" id="ARBA00022692"/>
    </source>
</evidence>
<comment type="subcellular location">
    <subcellularLocation>
        <location evidence="1">Cell membrane</location>
        <topology evidence="1">Single-pass membrane protein</topology>
    </subcellularLocation>
</comment>
<reference evidence="10" key="3">
    <citation type="submission" date="2019-07" db="EMBL/GenBank/DDBJ databases">
        <authorList>
            <person name="Seetharam A."/>
            <person name="Woodhouse M."/>
            <person name="Cannon E."/>
        </authorList>
    </citation>
    <scope>NUCLEOTIDE SEQUENCE [LARGE SCALE GENOMIC DNA]</scope>
    <source>
        <strain evidence="10">cv. B73</strain>
    </source>
</reference>
<name>A0A1D6GYW5_MAIZE</name>
<dbReference type="EMBL" id="CM000781">
    <property type="protein sequence ID" value="AQK67950.1"/>
    <property type="molecule type" value="Genomic_DNA"/>
</dbReference>
<evidence type="ECO:0000256" key="1">
    <source>
        <dbReference type="ARBA" id="ARBA00004162"/>
    </source>
</evidence>
<keyword evidence="2" id="KW-1003">Cell membrane</keyword>
<feature type="coiled-coil region" evidence="8">
    <location>
        <begin position="125"/>
        <end position="173"/>
    </location>
</feature>
<protein>
    <submittedName>
        <fullName evidence="9">Proton pump-interactor 1</fullName>
    </submittedName>
</protein>
<keyword evidence="5 8" id="KW-0175">Coiled coil</keyword>
<dbReference type="PANTHER" id="PTHR32219:SF3">
    <property type="entry name" value="CALPONIN-LIKE DOMAIN PROTEIN"/>
    <property type="match status" value="1"/>
</dbReference>
<dbReference type="SMR" id="A0A1D6GYW5"/>
<dbReference type="AlphaFoldDB" id="A0A1D6GYW5"/>
<reference evidence="9" key="2">
    <citation type="submission" date="2015-12" db="EMBL/GenBank/DDBJ databases">
        <title>Update maize B73 reference genome by single molecule sequencing technologies.</title>
        <authorList>
            <consortium name="Maize Genome Sequencing Project"/>
            <person name="Ware D."/>
        </authorList>
    </citation>
    <scope>NUCLEOTIDE SEQUENCE</scope>
    <source>
        <tissue evidence="9">Seedling</tissue>
    </source>
</reference>
<sequence>MIGESRHPLPSLPLRPPTQTCHGGLFPGCQVYLLTVLLVPDKSCNAIICENENEPAKSSDVVETKHVEALVPSSIGTVVTAEQKDNGHRASGEWHGDNVQVIGQQQKIYIIKVPKFAGDDLWNKIQAAQAHLDHLTQERDAINRRRQKQKAVCDQYREELEAARREEWEARTALGDKKNDLNNVRSVLGKLHQANSVEELDELIAKKERTMQHETISLKEEKLFN</sequence>
<evidence type="ECO:0000256" key="4">
    <source>
        <dbReference type="ARBA" id="ARBA00022989"/>
    </source>
</evidence>
<keyword evidence="11" id="KW-1185">Reference proteome</keyword>
<evidence type="ECO:0000256" key="7">
    <source>
        <dbReference type="ARBA" id="ARBA00038080"/>
    </source>
</evidence>
<dbReference type="PANTHER" id="PTHR32219">
    <property type="entry name" value="RNA-BINDING PROTEIN YLMH-RELATED"/>
    <property type="match status" value="1"/>
</dbReference>
<evidence type="ECO:0000313" key="10">
    <source>
        <dbReference type="EnsemblPlants" id="Zm00001eb230360_P001"/>
    </source>
</evidence>
<evidence type="ECO:0000313" key="11">
    <source>
        <dbReference type="Proteomes" id="UP000007305"/>
    </source>
</evidence>
<keyword evidence="4" id="KW-1133">Transmembrane helix</keyword>
<keyword evidence="3" id="KW-0812">Transmembrane</keyword>
<dbReference type="ExpressionAtlas" id="A0A1D6GYW5">
    <property type="expression patterns" value="baseline"/>
</dbReference>
<reference evidence="11" key="1">
    <citation type="journal article" date="2009" name="Science">
        <title>The B73 maize genome: complexity, diversity, and dynamics.</title>
        <authorList>
            <person name="Schnable P.S."/>
            <person name="Ware D."/>
            <person name="Fulton R.S."/>
            <person name="Stein J.C."/>
            <person name="Wei F."/>
            <person name="Pasternak S."/>
            <person name="Liang C."/>
            <person name="Zhang J."/>
            <person name="Fulton L."/>
            <person name="Graves T.A."/>
            <person name="Minx P."/>
            <person name="Reily A.D."/>
            <person name="Courtney L."/>
            <person name="Kruchowski S.S."/>
            <person name="Tomlinson C."/>
            <person name="Strong C."/>
            <person name="Delehaunty K."/>
            <person name="Fronick C."/>
            <person name="Courtney B."/>
            <person name="Rock S.M."/>
            <person name="Belter E."/>
            <person name="Du F."/>
            <person name="Kim K."/>
            <person name="Abbott R.M."/>
            <person name="Cotton M."/>
            <person name="Levy A."/>
            <person name="Marchetto P."/>
            <person name="Ochoa K."/>
            <person name="Jackson S.M."/>
            <person name="Gillam B."/>
            <person name="Chen W."/>
            <person name="Yan L."/>
            <person name="Higginbotham J."/>
            <person name="Cardenas M."/>
            <person name="Waligorski J."/>
            <person name="Applebaum E."/>
            <person name="Phelps L."/>
            <person name="Falcone J."/>
            <person name="Kanchi K."/>
            <person name="Thane T."/>
            <person name="Scimone A."/>
            <person name="Thane N."/>
            <person name="Henke J."/>
            <person name="Wang T."/>
            <person name="Ruppert J."/>
            <person name="Shah N."/>
            <person name="Rotter K."/>
            <person name="Hodges J."/>
            <person name="Ingenthron E."/>
            <person name="Cordes M."/>
            <person name="Kohlberg S."/>
            <person name="Sgro J."/>
            <person name="Delgado B."/>
            <person name="Mead K."/>
            <person name="Chinwalla A."/>
            <person name="Leonard S."/>
            <person name="Crouse K."/>
            <person name="Collura K."/>
            <person name="Kudrna D."/>
            <person name="Currie J."/>
            <person name="He R."/>
            <person name="Angelova A."/>
            <person name="Rajasekar S."/>
            <person name="Mueller T."/>
            <person name="Lomeli R."/>
            <person name="Scara G."/>
            <person name="Ko A."/>
            <person name="Delaney K."/>
            <person name="Wissotski M."/>
            <person name="Lopez G."/>
            <person name="Campos D."/>
            <person name="Braidotti M."/>
            <person name="Ashley E."/>
            <person name="Golser W."/>
            <person name="Kim H."/>
            <person name="Lee S."/>
            <person name="Lin J."/>
            <person name="Dujmic Z."/>
            <person name="Kim W."/>
            <person name="Talag J."/>
            <person name="Zuccolo A."/>
            <person name="Fan C."/>
            <person name="Sebastian A."/>
            <person name="Kramer M."/>
            <person name="Spiegel L."/>
            <person name="Nascimento L."/>
            <person name="Zutavern T."/>
            <person name="Miller B."/>
            <person name="Ambroise C."/>
            <person name="Muller S."/>
            <person name="Spooner W."/>
            <person name="Narechania A."/>
            <person name="Ren L."/>
            <person name="Wei S."/>
            <person name="Kumari S."/>
            <person name="Faga B."/>
            <person name="Levy M.J."/>
            <person name="McMahan L."/>
            <person name="Van Buren P."/>
            <person name="Vaughn M.W."/>
            <person name="Ying K."/>
            <person name="Yeh C.-T."/>
            <person name="Emrich S.J."/>
            <person name="Jia Y."/>
            <person name="Kalyanaraman A."/>
            <person name="Hsia A.-P."/>
            <person name="Barbazuk W.B."/>
            <person name="Baucom R.S."/>
            <person name="Brutnell T.P."/>
            <person name="Carpita N.C."/>
            <person name="Chaparro C."/>
            <person name="Chia J.-M."/>
            <person name="Deragon J.-M."/>
            <person name="Estill J.C."/>
            <person name="Fu Y."/>
            <person name="Jeddeloh J.A."/>
            <person name="Han Y."/>
            <person name="Lee H."/>
            <person name="Li P."/>
            <person name="Lisch D.R."/>
            <person name="Liu S."/>
            <person name="Liu Z."/>
            <person name="Nagel D.H."/>
            <person name="McCann M.C."/>
            <person name="SanMiguel P."/>
            <person name="Myers A.M."/>
            <person name="Nettleton D."/>
            <person name="Nguyen J."/>
            <person name="Penning B.W."/>
            <person name="Ponnala L."/>
            <person name="Schneider K.L."/>
            <person name="Schwartz D.C."/>
            <person name="Sharma A."/>
            <person name="Soderlund C."/>
            <person name="Springer N.M."/>
            <person name="Sun Q."/>
            <person name="Wang H."/>
            <person name="Waterman M."/>
            <person name="Westerman R."/>
            <person name="Wolfgruber T.K."/>
            <person name="Yang L."/>
            <person name="Yu Y."/>
            <person name="Zhang L."/>
            <person name="Zhou S."/>
            <person name="Zhu Q."/>
            <person name="Bennetzen J.L."/>
            <person name="Dawe R.K."/>
            <person name="Jiang J."/>
            <person name="Jiang N."/>
            <person name="Presting G.G."/>
            <person name="Wessler S.R."/>
            <person name="Aluru S."/>
            <person name="Martienssen R.A."/>
            <person name="Clifton S.W."/>
            <person name="McCombie W.R."/>
            <person name="Wing R.A."/>
            <person name="Wilson R.K."/>
        </authorList>
    </citation>
    <scope>NUCLEOTIDE SEQUENCE [LARGE SCALE GENOMIC DNA]</scope>
    <source>
        <strain evidence="11">cv. B73</strain>
    </source>
</reference>
<keyword evidence="6" id="KW-0472">Membrane</keyword>
<reference evidence="10" key="4">
    <citation type="submission" date="2021-05" db="UniProtKB">
        <authorList>
            <consortium name="EnsemblPlants"/>
        </authorList>
    </citation>
    <scope>IDENTIFICATION</scope>
    <source>
        <strain evidence="10">cv. B73</strain>
    </source>
</reference>
<dbReference type="Gramene" id="Zm00001eb230360_T001">
    <property type="protein sequence ID" value="Zm00001eb230360_P001"/>
    <property type="gene ID" value="Zm00001eb230360"/>
</dbReference>
<dbReference type="Proteomes" id="UP000007305">
    <property type="component" value="Chromosome 5"/>
</dbReference>
<evidence type="ECO:0000256" key="2">
    <source>
        <dbReference type="ARBA" id="ARBA00022475"/>
    </source>
</evidence>
<evidence type="ECO:0000313" key="9">
    <source>
        <dbReference type="EMBL" id="AQK67951.1"/>
    </source>
</evidence>
<comment type="similarity">
    <text evidence="7">Belongs to the plant Proton pump-interactor protein family.</text>
</comment>
<accession>A0A1D6GYW5</accession>
<evidence type="ECO:0000256" key="6">
    <source>
        <dbReference type="ARBA" id="ARBA00023136"/>
    </source>
</evidence>
<dbReference type="InterPro" id="IPR055282">
    <property type="entry name" value="PPI1-4"/>
</dbReference>